<keyword evidence="2" id="KW-1185">Reference proteome</keyword>
<reference evidence="1 2" key="1">
    <citation type="journal article" date="2023" name="G3 (Bethesda)">
        <title>A chromosome-length genome assembly and annotation of blackberry (Rubus argutus, cv. 'Hillquist').</title>
        <authorList>
            <person name="Bruna T."/>
            <person name="Aryal R."/>
            <person name="Dudchenko O."/>
            <person name="Sargent D.J."/>
            <person name="Mead D."/>
            <person name="Buti M."/>
            <person name="Cavallini A."/>
            <person name="Hytonen T."/>
            <person name="Andres J."/>
            <person name="Pham M."/>
            <person name="Weisz D."/>
            <person name="Mascagni F."/>
            <person name="Usai G."/>
            <person name="Natali L."/>
            <person name="Bassil N."/>
            <person name="Fernandez G.E."/>
            <person name="Lomsadze A."/>
            <person name="Armour M."/>
            <person name="Olukolu B."/>
            <person name="Poorten T."/>
            <person name="Britton C."/>
            <person name="Davik J."/>
            <person name="Ashrafi H."/>
            <person name="Aiden E.L."/>
            <person name="Borodovsky M."/>
            <person name="Worthington M."/>
        </authorList>
    </citation>
    <scope>NUCLEOTIDE SEQUENCE [LARGE SCALE GENOMIC DNA]</scope>
    <source>
        <strain evidence="1">PI 553951</strain>
    </source>
</reference>
<dbReference type="Proteomes" id="UP001457282">
    <property type="component" value="Unassembled WGS sequence"/>
</dbReference>
<dbReference type="EMBL" id="JBEDUW010000238">
    <property type="protein sequence ID" value="KAK9903119.1"/>
    <property type="molecule type" value="Genomic_DNA"/>
</dbReference>
<dbReference type="AlphaFoldDB" id="A0AAW1VMQ5"/>
<protein>
    <submittedName>
        <fullName evidence="1">Uncharacterized protein</fullName>
    </submittedName>
</protein>
<accession>A0AAW1VMQ5</accession>
<organism evidence="1 2">
    <name type="scientific">Rubus argutus</name>
    <name type="common">Southern blackberry</name>
    <dbReference type="NCBI Taxonomy" id="59490"/>
    <lineage>
        <taxon>Eukaryota</taxon>
        <taxon>Viridiplantae</taxon>
        <taxon>Streptophyta</taxon>
        <taxon>Embryophyta</taxon>
        <taxon>Tracheophyta</taxon>
        <taxon>Spermatophyta</taxon>
        <taxon>Magnoliopsida</taxon>
        <taxon>eudicotyledons</taxon>
        <taxon>Gunneridae</taxon>
        <taxon>Pentapetalae</taxon>
        <taxon>rosids</taxon>
        <taxon>fabids</taxon>
        <taxon>Rosales</taxon>
        <taxon>Rosaceae</taxon>
        <taxon>Rosoideae</taxon>
        <taxon>Rosoideae incertae sedis</taxon>
        <taxon>Rubus</taxon>
    </lineage>
</organism>
<name>A0AAW1VMQ5_RUBAR</name>
<sequence length="79" mass="8997">MKRFGEEKFVLSIELIEAWLRTLALASLQAGLQNNQGLPIADVAKWLAMEVPSFALMRNPFCILSRKRNFSTSLMLTLR</sequence>
<gene>
    <name evidence="1" type="ORF">M0R45_001259</name>
</gene>
<comment type="caution">
    <text evidence="1">The sequence shown here is derived from an EMBL/GenBank/DDBJ whole genome shotgun (WGS) entry which is preliminary data.</text>
</comment>
<evidence type="ECO:0000313" key="2">
    <source>
        <dbReference type="Proteomes" id="UP001457282"/>
    </source>
</evidence>
<evidence type="ECO:0000313" key="1">
    <source>
        <dbReference type="EMBL" id="KAK9903119.1"/>
    </source>
</evidence>
<proteinExistence type="predicted"/>